<keyword evidence="5" id="KW-1185">Reference proteome</keyword>
<comment type="caution">
    <text evidence="4">The sequence shown here is derived from an EMBL/GenBank/DDBJ whole genome shotgun (WGS) entry which is preliminary data.</text>
</comment>
<dbReference type="PANTHER" id="PTHR43762">
    <property type="entry name" value="L-GULONOLACTONE OXIDASE"/>
    <property type="match status" value="1"/>
</dbReference>
<dbReference type="PROSITE" id="PS51387">
    <property type="entry name" value="FAD_PCMH"/>
    <property type="match status" value="1"/>
</dbReference>
<evidence type="ECO:0000313" key="5">
    <source>
        <dbReference type="Proteomes" id="UP001144205"/>
    </source>
</evidence>
<dbReference type="InterPro" id="IPR006094">
    <property type="entry name" value="Oxid_FAD_bind_N"/>
</dbReference>
<dbReference type="RefSeq" id="WP_281843453.1">
    <property type="nucleotide sequence ID" value="NZ_BROH01000012.1"/>
</dbReference>
<protein>
    <submittedName>
        <fullName evidence="4">Oxidoreductase</fullName>
    </submittedName>
</protein>
<evidence type="ECO:0000256" key="2">
    <source>
        <dbReference type="ARBA" id="ARBA00023002"/>
    </source>
</evidence>
<dbReference type="Pfam" id="PF04030">
    <property type="entry name" value="ALO"/>
    <property type="match status" value="1"/>
</dbReference>
<gene>
    <name evidence="4" type="ORF">STA1M1_32950</name>
</gene>
<organism evidence="4 5">
    <name type="scientific">Sinisalibacter aestuarii</name>
    <dbReference type="NCBI Taxonomy" id="2949426"/>
    <lineage>
        <taxon>Bacteria</taxon>
        <taxon>Pseudomonadati</taxon>
        <taxon>Pseudomonadota</taxon>
        <taxon>Alphaproteobacteria</taxon>
        <taxon>Rhodobacterales</taxon>
        <taxon>Roseobacteraceae</taxon>
        <taxon>Sinisalibacter</taxon>
    </lineage>
</organism>
<dbReference type="Gene3D" id="3.30.465.10">
    <property type="match status" value="1"/>
</dbReference>
<dbReference type="InterPro" id="IPR016169">
    <property type="entry name" value="FAD-bd_PCMH_sub2"/>
</dbReference>
<evidence type="ECO:0000259" key="3">
    <source>
        <dbReference type="PROSITE" id="PS51387"/>
    </source>
</evidence>
<dbReference type="SUPFAM" id="SSF56176">
    <property type="entry name" value="FAD-binding/transporter-associated domain-like"/>
    <property type="match status" value="1"/>
</dbReference>
<dbReference type="Pfam" id="PF01565">
    <property type="entry name" value="FAD_binding_4"/>
    <property type="match status" value="1"/>
</dbReference>
<evidence type="ECO:0000256" key="1">
    <source>
        <dbReference type="ARBA" id="ARBA00022827"/>
    </source>
</evidence>
<accession>A0ABQ5LYT9</accession>
<feature type="domain" description="FAD-binding PCMH-type" evidence="3">
    <location>
        <begin position="13"/>
        <end position="181"/>
    </location>
</feature>
<dbReference type="Proteomes" id="UP001144205">
    <property type="component" value="Unassembled WGS sequence"/>
</dbReference>
<reference evidence="4" key="1">
    <citation type="journal article" date="2023" name="Int. J. Syst. Evol. Microbiol.">
        <title>Sinisalibacter aestuarii sp. nov., isolated from estuarine sediment of the Arakawa River.</title>
        <authorList>
            <person name="Arafat S.T."/>
            <person name="Hirano S."/>
            <person name="Sato A."/>
            <person name="Takeuchi K."/>
            <person name="Yasuda T."/>
            <person name="Terahara T."/>
            <person name="Hamada M."/>
            <person name="Kobayashi T."/>
        </authorList>
    </citation>
    <scope>NUCLEOTIDE SEQUENCE</scope>
    <source>
        <strain evidence="4">B-399</strain>
    </source>
</reference>
<keyword evidence="2" id="KW-0560">Oxidoreductase</keyword>
<dbReference type="InterPro" id="IPR007173">
    <property type="entry name" value="ALO_C"/>
</dbReference>
<proteinExistence type="predicted"/>
<name>A0ABQ5LYT9_9RHOB</name>
<sequence length="439" mass="47507">MLWKQTDYSGWGRVHKAHGEVARPERGAHLARLMQDRPAPAYGMLRSYNDSPLNDGGRAIDMTRMDKILAFDPETGVLEVEAGVQLGDLIRLFAPRGWIPAVVPGTGFPTVGGAIAHDIHGKNHHVLGSFGQHVLSVTLIQPGGKRVTASPQRGKALFRATMGGIGQTGVIVSARLQLIPTPGPSMRVKSTRVESFDEFLALLDASTFRYNVGWIDGTAKGGGLGRGILEEAELTDGPRAGRALPPITVPVDLPSFALSGPTVKAFNAAYWRKVPSQGNVHVMPIAQHVFPLDKLHDWNRLYGKRGFHQFQCVVPVAEAGALKEMVAKIARSGLASPLAVIKRMGDGRAGMLSFPMEGYTLAIDFPAREKAEMLIAELEAMTVEATGRLYLGKDALASGATIKAMYPEWEDWAKEAARADPDGVLITDMVRRLQLRDAT</sequence>
<dbReference type="InterPro" id="IPR016166">
    <property type="entry name" value="FAD-bd_PCMH"/>
</dbReference>
<keyword evidence="1" id="KW-0274">FAD</keyword>
<keyword evidence="1" id="KW-0285">Flavoprotein</keyword>
<dbReference type="InterPro" id="IPR010031">
    <property type="entry name" value="FAD_lactone_oxidase-like"/>
</dbReference>
<dbReference type="EMBL" id="BROH01000012">
    <property type="protein sequence ID" value="GKY89426.1"/>
    <property type="molecule type" value="Genomic_DNA"/>
</dbReference>
<evidence type="ECO:0000313" key="4">
    <source>
        <dbReference type="EMBL" id="GKY89426.1"/>
    </source>
</evidence>
<dbReference type="InterPro" id="IPR036318">
    <property type="entry name" value="FAD-bd_PCMH-like_sf"/>
</dbReference>
<dbReference type="PANTHER" id="PTHR43762:SF1">
    <property type="entry name" value="D-ARABINONO-1,4-LACTONE OXIDASE"/>
    <property type="match status" value="1"/>
</dbReference>